<evidence type="ECO:0000256" key="6">
    <source>
        <dbReference type="PIRSR" id="PIRSR600821-50"/>
    </source>
</evidence>
<evidence type="ECO:0000256" key="1">
    <source>
        <dbReference type="ARBA" id="ARBA00000316"/>
    </source>
</evidence>
<dbReference type="FunFam" id="3.20.20.10:FF:000002">
    <property type="entry name" value="Alanine racemase"/>
    <property type="match status" value="1"/>
</dbReference>
<dbReference type="InterPro" id="IPR000821">
    <property type="entry name" value="Ala_racemase"/>
</dbReference>
<dbReference type="Gene3D" id="2.40.37.10">
    <property type="entry name" value="Lyase, Ornithine Decarboxylase, Chain A, domain 1"/>
    <property type="match status" value="1"/>
</dbReference>
<dbReference type="SUPFAM" id="SSF50621">
    <property type="entry name" value="Alanine racemase C-terminal domain-like"/>
    <property type="match status" value="1"/>
</dbReference>
<name>E7G3A5_9HELI</name>
<dbReference type="Proteomes" id="UP000054093">
    <property type="component" value="Unassembled WGS sequence"/>
</dbReference>
<protein>
    <recommendedName>
        <fullName evidence="5">Alanine racemase</fullName>
        <ecNumber evidence="5">5.1.1.1</ecNumber>
    </recommendedName>
</protein>
<dbReference type="Pfam" id="PF00842">
    <property type="entry name" value="Ala_racemase_C"/>
    <property type="match status" value="1"/>
</dbReference>
<evidence type="ECO:0000313" key="9">
    <source>
        <dbReference type="EMBL" id="EFX42125.1"/>
    </source>
</evidence>
<dbReference type="InterPro" id="IPR001608">
    <property type="entry name" value="Ala_racemase_N"/>
</dbReference>
<feature type="modified residue" description="N6-(pyridoxal phosphate)lysine" evidence="5 6">
    <location>
        <position position="50"/>
    </location>
</feature>
<dbReference type="Gene3D" id="3.20.20.10">
    <property type="entry name" value="Alanine racemase"/>
    <property type="match status" value="1"/>
</dbReference>
<evidence type="ECO:0000256" key="4">
    <source>
        <dbReference type="ARBA" id="ARBA00023235"/>
    </source>
</evidence>
<dbReference type="PANTHER" id="PTHR30511:SF0">
    <property type="entry name" value="ALANINE RACEMASE, CATABOLIC-RELATED"/>
    <property type="match status" value="1"/>
</dbReference>
<sequence length="389" mass="42590">MLIQNKKHSMSTNPLLSRASYIEIDTKALAHNFKVISEVADGMAIMAVVKANAYGVGALEASRVFIEQGATYLGVATYEEALEVRLHFASIPILILGFTPTNMAEDLIKNHITQTLFSYEQACYFSQVALSLKQKLKVHIKIDTGMSRLGFFPTQQSANTIAKIAQLKGLEVEGIFTHHSNADSLYKGYATMQAERFIEFLDLLDQLGLSFKYRHMANSAATISMPNYGLDMARVGLALYGLHPSIYTQDALLKKGFELKNVLTLKAQIVSLKEIPAGRLIGYGEDFYCLEPTRVGVLPLGYGDGFSKVLGNKAWGLLHGKKIPIIGGVCMDQCFVDLGAIQAKEGDTVILLGDSKSGAMGAGDIAKILGIINYEAITMLTKRLPRVYY</sequence>
<comment type="caution">
    <text evidence="9">The sequence shown here is derived from an EMBL/GenBank/DDBJ whole genome shotgun (WGS) entry which is preliminary data.</text>
</comment>
<dbReference type="UniPathway" id="UPA00042">
    <property type="reaction ID" value="UER00497"/>
</dbReference>
<comment type="cofactor">
    <cofactor evidence="2 5 6">
        <name>pyridoxal 5'-phosphate</name>
        <dbReference type="ChEBI" id="CHEBI:597326"/>
    </cofactor>
</comment>
<evidence type="ECO:0000256" key="7">
    <source>
        <dbReference type="PIRSR" id="PIRSR600821-52"/>
    </source>
</evidence>
<feature type="active site" description="Proton acceptor; specific for D-alanine" evidence="5">
    <location>
        <position position="50"/>
    </location>
</feature>
<dbReference type="InterPro" id="IPR029066">
    <property type="entry name" value="PLP-binding_barrel"/>
</dbReference>
<comment type="catalytic activity">
    <reaction evidence="1 5">
        <text>L-alanine = D-alanine</text>
        <dbReference type="Rhea" id="RHEA:20249"/>
        <dbReference type="ChEBI" id="CHEBI:57416"/>
        <dbReference type="ChEBI" id="CHEBI:57972"/>
        <dbReference type="EC" id="5.1.1.1"/>
    </reaction>
</comment>
<dbReference type="SUPFAM" id="SSF51419">
    <property type="entry name" value="PLP-binding barrel"/>
    <property type="match status" value="1"/>
</dbReference>
<comment type="similarity">
    <text evidence="5">Belongs to the alanine racemase family.</text>
</comment>
<feature type="binding site" evidence="5 7">
    <location>
        <position position="331"/>
    </location>
    <ligand>
        <name>substrate</name>
    </ligand>
</feature>
<keyword evidence="4 5" id="KW-0413">Isomerase</keyword>
<dbReference type="EC" id="5.1.1.1" evidence="5"/>
<gene>
    <name evidence="9" type="primary">alr</name>
    <name evidence="9" type="ORF">HSUHS5_0418</name>
</gene>
<dbReference type="PRINTS" id="PR00992">
    <property type="entry name" value="ALARACEMASE"/>
</dbReference>
<organism evidence="9 10">
    <name type="scientific">Helicobacter suis HS5</name>
    <dbReference type="NCBI Taxonomy" id="710394"/>
    <lineage>
        <taxon>Bacteria</taxon>
        <taxon>Pseudomonadati</taxon>
        <taxon>Campylobacterota</taxon>
        <taxon>Epsilonproteobacteria</taxon>
        <taxon>Campylobacterales</taxon>
        <taxon>Helicobacteraceae</taxon>
        <taxon>Helicobacter</taxon>
    </lineage>
</organism>
<dbReference type="InterPro" id="IPR011079">
    <property type="entry name" value="Ala_racemase_C"/>
</dbReference>
<comment type="pathway">
    <text evidence="5">Amino-acid biosynthesis; D-alanine biosynthesis; D-alanine from L-alanine: step 1/1.</text>
</comment>
<dbReference type="GO" id="GO:0030170">
    <property type="term" value="F:pyridoxal phosphate binding"/>
    <property type="evidence" value="ECO:0007669"/>
    <property type="project" value="UniProtKB-UniRule"/>
</dbReference>
<dbReference type="EMBL" id="ADHO01000069">
    <property type="protein sequence ID" value="EFX42125.1"/>
    <property type="molecule type" value="Genomic_DNA"/>
</dbReference>
<reference evidence="9 10" key="1">
    <citation type="journal article" date="2011" name="Vet. Res.">
        <title>Genome sequence of Helicobacter suis supports its role in gastric pathology.</title>
        <authorList>
            <person name="Vermoote M."/>
            <person name="Vandekerckhove T.T."/>
            <person name="Flahou B."/>
            <person name="Pasmans F."/>
            <person name="Smet A."/>
            <person name="De Groote D."/>
            <person name="Van Criekinge W."/>
            <person name="Ducatelle R."/>
            <person name="Haesebrouck F."/>
        </authorList>
    </citation>
    <scope>NUCLEOTIDE SEQUENCE [LARGE SCALE GENOMIC DNA]</scope>
    <source>
        <strain evidence="9 10">HS5</strain>
    </source>
</reference>
<feature type="binding site" evidence="5 7">
    <location>
        <position position="148"/>
    </location>
    <ligand>
        <name>substrate</name>
    </ligand>
</feature>
<evidence type="ECO:0000259" key="8">
    <source>
        <dbReference type="SMART" id="SM01005"/>
    </source>
</evidence>
<dbReference type="PANTHER" id="PTHR30511">
    <property type="entry name" value="ALANINE RACEMASE"/>
    <property type="match status" value="1"/>
</dbReference>
<dbReference type="NCBIfam" id="TIGR00492">
    <property type="entry name" value="alr"/>
    <property type="match status" value="1"/>
</dbReference>
<evidence type="ECO:0000256" key="3">
    <source>
        <dbReference type="ARBA" id="ARBA00022898"/>
    </source>
</evidence>
<dbReference type="InterPro" id="IPR009006">
    <property type="entry name" value="Ala_racemase/Decarboxylase_C"/>
</dbReference>
<dbReference type="HAMAP" id="MF_01201">
    <property type="entry name" value="Ala_racemase"/>
    <property type="match status" value="1"/>
</dbReference>
<dbReference type="Pfam" id="PF01168">
    <property type="entry name" value="Ala_racemase_N"/>
    <property type="match status" value="1"/>
</dbReference>
<dbReference type="CDD" id="cd00430">
    <property type="entry name" value="PLPDE_III_AR"/>
    <property type="match status" value="1"/>
</dbReference>
<dbReference type="AlphaFoldDB" id="E7G3A5"/>
<comment type="function">
    <text evidence="5">Catalyzes the interconversion of L-alanine and D-alanine. May also act on other amino acids.</text>
</comment>
<evidence type="ECO:0000256" key="2">
    <source>
        <dbReference type="ARBA" id="ARBA00001933"/>
    </source>
</evidence>
<proteinExistence type="inferred from homology"/>
<keyword evidence="3 5" id="KW-0663">Pyridoxal phosphate</keyword>
<dbReference type="GO" id="GO:0030632">
    <property type="term" value="P:D-alanine biosynthetic process"/>
    <property type="evidence" value="ECO:0007669"/>
    <property type="project" value="UniProtKB-UniRule"/>
</dbReference>
<evidence type="ECO:0000313" key="10">
    <source>
        <dbReference type="Proteomes" id="UP000054093"/>
    </source>
</evidence>
<feature type="domain" description="Alanine racemase C-terminal" evidence="8">
    <location>
        <begin position="262"/>
        <end position="389"/>
    </location>
</feature>
<accession>E7G3A5</accession>
<dbReference type="GO" id="GO:0008784">
    <property type="term" value="F:alanine racemase activity"/>
    <property type="evidence" value="ECO:0007669"/>
    <property type="project" value="UniProtKB-UniRule"/>
</dbReference>
<evidence type="ECO:0000256" key="5">
    <source>
        <dbReference type="HAMAP-Rule" id="MF_01201"/>
    </source>
</evidence>
<feature type="active site" description="Proton acceptor; specific for L-alanine" evidence="5">
    <location>
        <position position="283"/>
    </location>
</feature>
<dbReference type="GO" id="GO:0005829">
    <property type="term" value="C:cytosol"/>
    <property type="evidence" value="ECO:0007669"/>
    <property type="project" value="TreeGrafter"/>
</dbReference>
<dbReference type="SMART" id="SM01005">
    <property type="entry name" value="Ala_racemase_C"/>
    <property type="match status" value="1"/>
</dbReference>